<dbReference type="GO" id="GO:0046872">
    <property type="term" value="F:metal ion binding"/>
    <property type="evidence" value="ECO:0007669"/>
    <property type="project" value="UniProtKB-KW"/>
</dbReference>
<dbReference type="Gene3D" id="3.90.180.10">
    <property type="entry name" value="Medium-chain alcohol dehydrogenases, catalytic domain"/>
    <property type="match status" value="1"/>
</dbReference>
<evidence type="ECO:0000256" key="5">
    <source>
        <dbReference type="ARBA" id="ARBA00023002"/>
    </source>
</evidence>
<comment type="cofactor">
    <cofactor evidence="1">
        <name>Zn(2+)</name>
        <dbReference type="ChEBI" id="CHEBI:29105"/>
    </cofactor>
</comment>
<dbReference type="PANTHER" id="PTHR43350:SF2">
    <property type="entry name" value="GROES-LIKE ZINC-BINDING ALCOHOL DEHYDROGENASE FAMILY PROTEIN"/>
    <property type="match status" value="1"/>
</dbReference>
<feature type="domain" description="Alcohol dehydrogenase-like N-terminal" evidence="7">
    <location>
        <begin position="21"/>
        <end position="128"/>
    </location>
</feature>
<evidence type="ECO:0000256" key="3">
    <source>
        <dbReference type="ARBA" id="ARBA00022723"/>
    </source>
</evidence>
<reference evidence="8" key="1">
    <citation type="submission" date="2018-05" db="EMBL/GenBank/DDBJ databases">
        <authorList>
            <person name="Lanie J.A."/>
            <person name="Ng W.-L."/>
            <person name="Kazmierczak K.M."/>
            <person name="Andrzejewski T.M."/>
            <person name="Davidsen T.M."/>
            <person name="Wayne K.J."/>
            <person name="Tettelin H."/>
            <person name="Glass J.I."/>
            <person name="Rusch D."/>
            <person name="Podicherti R."/>
            <person name="Tsui H.-C.T."/>
            <person name="Winkler M.E."/>
        </authorList>
    </citation>
    <scope>NUCLEOTIDE SEQUENCE</scope>
</reference>
<dbReference type="AlphaFoldDB" id="A0A381TG02"/>
<dbReference type="Pfam" id="PF08240">
    <property type="entry name" value="ADH_N"/>
    <property type="match status" value="1"/>
</dbReference>
<dbReference type="InterPro" id="IPR011032">
    <property type="entry name" value="GroES-like_sf"/>
</dbReference>
<evidence type="ECO:0000259" key="7">
    <source>
        <dbReference type="Pfam" id="PF08240"/>
    </source>
</evidence>
<dbReference type="InterPro" id="IPR036291">
    <property type="entry name" value="NAD(P)-bd_dom_sf"/>
</dbReference>
<dbReference type="PANTHER" id="PTHR43350">
    <property type="entry name" value="NAD-DEPENDENT ALCOHOL DEHYDROGENASE"/>
    <property type="match status" value="1"/>
</dbReference>
<dbReference type="CDD" id="cd08242">
    <property type="entry name" value="MDR_like"/>
    <property type="match status" value="1"/>
</dbReference>
<evidence type="ECO:0008006" key="9">
    <source>
        <dbReference type="Google" id="ProtNLM"/>
    </source>
</evidence>
<dbReference type="EMBL" id="UINC01004238">
    <property type="protein sequence ID" value="SVA12863.1"/>
    <property type="molecule type" value="Genomic_DNA"/>
</dbReference>
<feature type="non-terminal residue" evidence="8">
    <location>
        <position position="1"/>
    </location>
</feature>
<dbReference type="Gene3D" id="3.40.50.720">
    <property type="entry name" value="NAD(P)-binding Rossmann-like Domain"/>
    <property type="match status" value="1"/>
</dbReference>
<gene>
    <name evidence="8" type="ORF">METZ01_LOCUS65717</name>
</gene>
<evidence type="ECO:0000256" key="1">
    <source>
        <dbReference type="ARBA" id="ARBA00001947"/>
    </source>
</evidence>
<comment type="similarity">
    <text evidence="2">Belongs to the zinc-containing alcohol dehydrogenase family.</text>
</comment>
<dbReference type="SUPFAM" id="SSF50129">
    <property type="entry name" value="GroES-like"/>
    <property type="match status" value="1"/>
</dbReference>
<dbReference type="Pfam" id="PF00107">
    <property type="entry name" value="ADH_zinc_N"/>
    <property type="match status" value="1"/>
</dbReference>
<evidence type="ECO:0000256" key="2">
    <source>
        <dbReference type="ARBA" id="ARBA00008072"/>
    </source>
</evidence>
<dbReference type="InterPro" id="IPR013149">
    <property type="entry name" value="ADH-like_C"/>
</dbReference>
<dbReference type="InterPro" id="IPR013154">
    <property type="entry name" value="ADH-like_N"/>
</dbReference>
<proteinExistence type="inferred from homology"/>
<sequence>VKALYINGAMELRDVPLPSRPNECRVRVLLAGICGTDLQILNGYAAFKGVPGHEFVGIVEDVSSDTDGPLVGRRVVGEINVGCDNCRWCQDGIKEHCPARSVLGIRHRFGAFAEYLWLPPSNLHVLPESLGESAAVFVEPTAAACQILTQTDMTRSDHVIVLGDGRMGLIIGQVLATTCAQVTIAGKHENKLEVARKLGLNATHVDSLDGSQKVDVVVEATGRPDGLPIALKLLRPRGTVVLKSTFHGETSMSLWPTVIDEFKIIGSRCGPFPPAIDHLASGRVDTTPLIAGTFGLEDYESAFEAARNQLKVLLRP</sequence>
<dbReference type="SUPFAM" id="SSF51735">
    <property type="entry name" value="NAD(P)-binding Rossmann-fold domains"/>
    <property type="match status" value="1"/>
</dbReference>
<evidence type="ECO:0000313" key="8">
    <source>
        <dbReference type="EMBL" id="SVA12863.1"/>
    </source>
</evidence>
<keyword evidence="4" id="KW-0862">Zinc</keyword>
<dbReference type="GO" id="GO:0016491">
    <property type="term" value="F:oxidoreductase activity"/>
    <property type="evidence" value="ECO:0007669"/>
    <property type="project" value="UniProtKB-KW"/>
</dbReference>
<keyword evidence="5" id="KW-0560">Oxidoreductase</keyword>
<feature type="domain" description="Alcohol dehydrogenase-like C-terminal" evidence="6">
    <location>
        <begin position="168"/>
        <end position="278"/>
    </location>
</feature>
<organism evidence="8">
    <name type="scientific">marine metagenome</name>
    <dbReference type="NCBI Taxonomy" id="408172"/>
    <lineage>
        <taxon>unclassified sequences</taxon>
        <taxon>metagenomes</taxon>
        <taxon>ecological metagenomes</taxon>
    </lineage>
</organism>
<accession>A0A381TG02</accession>
<evidence type="ECO:0000256" key="4">
    <source>
        <dbReference type="ARBA" id="ARBA00022833"/>
    </source>
</evidence>
<evidence type="ECO:0000259" key="6">
    <source>
        <dbReference type="Pfam" id="PF00107"/>
    </source>
</evidence>
<protein>
    <recommendedName>
        <fullName evidence="9">Enoyl reductase (ER) domain-containing protein</fullName>
    </recommendedName>
</protein>
<name>A0A381TG02_9ZZZZ</name>
<keyword evidence="3" id="KW-0479">Metal-binding</keyword>